<dbReference type="KEGG" id="tdn:Suden_0463"/>
<evidence type="ECO:0000259" key="11">
    <source>
        <dbReference type="PROSITE" id="PS50109"/>
    </source>
</evidence>
<dbReference type="InterPro" id="IPR036890">
    <property type="entry name" value="HATPase_C_sf"/>
</dbReference>
<evidence type="ECO:0000256" key="1">
    <source>
        <dbReference type="ARBA" id="ARBA00000085"/>
    </source>
</evidence>
<keyword evidence="10" id="KW-0812">Transmembrane</keyword>
<evidence type="ECO:0000256" key="2">
    <source>
        <dbReference type="ARBA" id="ARBA00012438"/>
    </source>
</evidence>
<dbReference type="PRINTS" id="PR00344">
    <property type="entry name" value="BCTRLSENSOR"/>
</dbReference>
<proteinExistence type="predicted"/>
<dbReference type="InterPro" id="IPR003594">
    <property type="entry name" value="HATPase_dom"/>
</dbReference>
<organism evidence="12 13">
    <name type="scientific">Sulfurimonas denitrificans (strain ATCC 33889 / DSM 1251)</name>
    <name type="common">Thiomicrospira denitrificans (strain ATCC 33889 / DSM 1251)</name>
    <dbReference type="NCBI Taxonomy" id="326298"/>
    <lineage>
        <taxon>Bacteria</taxon>
        <taxon>Pseudomonadati</taxon>
        <taxon>Campylobacterota</taxon>
        <taxon>Epsilonproteobacteria</taxon>
        <taxon>Campylobacterales</taxon>
        <taxon>Sulfurimonadaceae</taxon>
        <taxon>Sulfurimonas</taxon>
    </lineage>
</organism>
<feature type="domain" description="Histidine kinase" evidence="11">
    <location>
        <begin position="249"/>
        <end position="464"/>
    </location>
</feature>
<keyword evidence="9" id="KW-0175">Coiled coil</keyword>
<sequence length="465" mass="53913">MFKINGFFTSGWFFDESECELKNRYQMINIGILLSASGLVYGIIGNYIRGTDGFIPLELALLCTNIMMFFALRMYRNFFEFFAITMTLQYTFLFLFLIYVGEPSDLKHLWIFTYPIILLYFQKTIHALYWLGFMLVMLIIAPLQGFVSTNYSMYQVTYLSFVLAVVSIIIYFYKKKIDEAKNTILEQQNMLKNFNSELERQVKDKTTELIKLNESLGIKVEQKLEELRKKDQILELQSKQAVMGEMISMIAHQWRQPLSNITLQIANLQLKHMLDKERRCRDVDDALTNISNTIIYLSDTIDDFQTYFCPNKKMDTIEIHELFQRAVNFSQSRVQDNDIKISINKEIKISITVYINELIQVILNILNNAIDAHNEVKPKNPSIIMDATDDDENISLLITDNAGGIDDEHMSHLFEPYYSTKGKNGTGLGLYMSKMIVEKQFNGEIDVQTSSVGSTFIIKIPKNIK</sequence>
<feature type="coiled-coil region" evidence="9">
    <location>
        <begin position="177"/>
        <end position="215"/>
    </location>
</feature>
<dbReference type="GO" id="GO:0000155">
    <property type="term" value="F:phosphorelay sensor kinase activity"/>
    <property type="evidence" value="ECO:0007669"/>
    <property type="project" value="InterPro"/>
</dbReference>
<dbReference type="InterPro" id="IPR004358">
    <property type="entry name" value="Sig_transdc_His_kin-like_C"/>
</dbReference>
<evidence type="ECO:0000313" key="12">
    <source>
        <dbReference type="EMBL" id="ABB43744.1"/>
    </source>
</evidence>
<dbReference type="SUPFAM" id="SSF55874">
    <property type="entry name" value="ATPase domain of HSP90 chaperone/DNA topoisomerase II/histidine kinase"/>
    <property type="match status" value="1"/>
</dbReference>
<dbReference type="eggNOG" id="COG4191">
    <property type="taxonomic scope" value="Bacteria"/>
</dbReference>
<keyword evidence="3" id="KW-0597">Phosphoprotein</keyword>
<dbReference type="Gene3D" id="3.30.565.10">
    <property type="entry name" value="Histidine kinase-like ATPase, C-terminal domain"/>
    <property type="match status" value="1"/>
</dbReference>
<dbReference type="AlphaFoldDB" id="Q30TD7"/>
<evidence type="ECO:0000313" key="13">
    <source>
        <dbReference type="Proteomes" id="UP000002714"/>
    </source>
</evidence>
<evidence type="ECO:0000256" key="8">
    <source>
        <dbReference type="ARBA" id="ARBA00023012"/>
    </source>
</evidence>
<dbReference type="PANTHER" id="PTHR43065:SF46">
    <property type="entry name" value="C4-DICARBOXYLATE TRANSPORT SENSOR PROTEIN DCTB"/>
    <property type="match status" value="1"/>
</dbReference>
<keyword evidence="6 12" id="KW-0418">Kinase</keyword>
<evidence type="ECO:0000256" key="4">
    <source>
        <dbReference type="ARBA" id="ARBA00022679"/>
    </source>
</evidence>
<keyword evidence="10" id="KW-0472">Membrane</keyword>
<evidence type="ECO:0000256" key="10">
    <source>
        <dbReference type="SAM" id="Phobius"/>
    </source>
</evidence>
<dbReference type="RefSeq" id="WP_011372098.1">
    <property type="nucleotide sequence ID" value="NC_007575.1"/>
</dbReference>
<keyword evidence="13" id="KW-1185">Reference proteome</keyword>
<dbReference type="Pfam" id="PF02518">
    <property type="entry name" value="HATPase_c"/>
    <property type="match status" value="1"/>
</dbReference>
<dbReference type="PANTHER" id="PTHR43065">
    <property type="entry name" value="SENSOR HISTIDINE KINASE"/>
    <property type="match status" value="1"/>
</dbReference>
<dbReference type="PROSITE" id="PS50109">
    <property type="entry name" value="HIS_KIN"/>
    <property type="match status" value="1"/>
</dbReference>
<protein>
    <recommendedName>
        <fullName evidence="2">histidine kinase</fullName>
        <ecNumber evidence="2">2.7.13.3</ecNumber>
    </recommendedName>
</protein>
<feature type="transmembrane region" description="Helical" evidence="10">
    <location>
        <begin position="128"/>
        <end position="147"/>
    </location>
</feature>
<keyword evidence="7" id="KW-0067">ATP-binding</keyword>
<dbReference type="Proteomes" id="UP000002714">
    <property type="component" value="Chromosome"/>
</dbReference>
<dbReference type="InterPro" id="IPR005467">
    <property type="entry name" value="His_kinase_dom"/>
</dbReference>
<feature type="transmembrane region" description="Helical" evidence="10">
    <location>
        <begin position="27"/>
        <end position="48"/>
    </location>
</feature>
<feature type="transmembrane region" description="Helical" evidence="10">
    <location>
        <begin position="79"/>
        <end position="100"/>
    </location>
</feature>
<keyword evidence="5" id="KW-0547">Nucleotide-binding</keyword>
<dbReference type="InterPro" id="IPR003661">
    <property type="entry name" value="HisK_dim/P_dom"/>
</dbReference>
<comment type="catalytic activity">
    <reaction evidence="1">
        <text>ATP + protein L-histidine = ADP + protein N-phospho-L-histidine.</text>
        <dbReference type="EC" id="2.7.13.3"/>
    </reaction>
</comment>
<keyword evidence="10" id="KW-1133">Transmembrane helix</keyword>
<dbReference type="CDD" id="cd00082">
    <property type="entry name" value="HisKA"/>
    <property type="match status" value="1"/>
</dbReference>
<dbReference type="SUPFAM" id="SSF47384">
    <property type="entry name" value="Homodimeric domain of signal transducing histidine kinase"/>
    <property type="match status" value="1"/>
</dbReference>
<accession>Q30TD7</accession>
<feature type="transmembrane region" description="Helical" evidence="10">
    <location>
        <begin position="106"/>
        <end position="121"/>
    </location>
</feature>
<dbReference type="EC" id="2.7.13.3" evidence="2"/>
<evidence type="ECO:0000256" key="3">
    <source>
        <dbReference type="ARBA" id="ARBA00022553"/>
    </source>
</evidence>
<keyword evidence="8" id="KW-0902">Two-component regulatory system</keyword>
<evidence type="ECO:0000256" key="7">
    <source>
        <dbReference type="ARBA" id="ARBA00022840"/>
    </source>
</evidence>
<feature type="transmembrane region" description="Helical" evidence="10">
    <location>
        <begin position="54"/>
        <end position="72"/>
    </location>
</feature>
<dbReference type="HOGENOM" id="CLU_621001_0_0_7"/>
<dbReference type="OrthoDB" id="9777714at2"/>
<dbReference type="STRING" id="326298.Suden_0463"/>
<keyword evidence="4 12" id="KW-0808">Transferase</keyword>
<evidence type="ECO:0000256" key="9">
    <source>
        <dbReference type="SAM" id="Coils"/>
    </source>
</evidence>
<dbReference type="Gene3D" id="1.10.287.130">
    <property type="match status" value="1"/>
</dbReference>
<dbReference type="EMBL" id="CP000153">
    <property type="protein sequence ID" value="ABB43744.1"/>
    <property type="molecule type" value="Genomic_DNA"/>
</dbReference>
<dbReference type="GO" id="GO:0005524">
    <property type="term" value="F:ATP binding"/>
    <property type="evidence" value="ECO:0007669"/>
    <property type="project" value="UniProtKB-KW"/>
</dbReference>
<evidence type="ECO:0000256" key="6">
    <source>
        <dbReference type="ARBA" id="ARBA00022777"/>
    </source>
</evidence>
<evidence type="ECO:0000256" key="5">
    <source>
        <dbReference type="ARBA" id="ARBA00022741"/>
    </source>
</evidence>
<name>Q30TD7_SULDN</name>
<dbReference type="SMART" id="SM00387">
    <property type="entry name" value="HATPase_c"/>
    <property type="match status" value="1"/>
</dbReference>
<gene>
    <name evidence="12" type="ordered locus">Suden_0463</name>
</gene>
<reference evidence="12 13" key="1">
    <citation type="journal article" date="2008" name="Appl. Environ. Microbiol.">
        <title>Genome of the epsilonproteobacterial chemolithoautotroph Sulfurimonas denitrificans.</title>
        <authorList>
            <person name="Sievert S.M."/>
            <person name="Scott K.M."/>
            <person name="Klotz M.G."/>
            <person name="Chain P.S.G."/>
            <person name="Hauser L.J."/>
            <person name="Hemp J."/>
            <person name="Huegler M."/>
            <person name="Land M."/>
            <person name="Lapidus A."/>
            <person name="Larimer F.W."/>
            <person name="Lucas S."/>
            <person name="Malfatti S.A."/>
            <person name="Meyer F."/>
            <person name="Paulsen I.T."/>
            <person name="Ren Q."/>
            <person name="Simon J."/>
            <person name="Bailey K."/>
            <person name="Diaz E."/>
            <person name="Fitzpatrick K.A."/>
            <person name="Glover B."/>
            <person name="Gwatney N."/>
            <person name="Korajkic A."/>
            <person name="Long A."/>
            <person name="Mobberley J.M."/>
            <person name="Pantry S.N."/>
            <person name="Pazder G."/>
            <person name="Peterson S."/>
            <person name="Quintanilla J.D."/>
            <person name="Sprinkle R."/>
            <person name="Stephens J."/>
            <person name="Thomas P."/>
            <person name="Vaughn R."/>
            <person name="Weber M.J."/>
            <person name="Wooten L.L."/>
        </authorList>
    </citation>
    <scope>NUCLEOTIDE SEQUENCE [LARGE SCALE GENOMIC DNA]</scope>
    <source>
        <strain evidence="13">ATCC 33889 / DSM 1251</strain>
    </source>
</reference>
<feature type="transmembrane region" description="Helical" evidence="10">
    <location>
        <begin position="153"/>
        <end position="173"/>
    </location>
</feature>
<dbReference type="InterPro" id="IPR036097">
    <property type="entry name" value="HisK_dim/P_sf"/>
</dbReference>